<sequence>MIRLGAVEFEDEDTNKPRVNFYKNVLNLFSYKYKVDKY</sequence>
<dbReference type="Proteomes" id="UP000016487">
    <property type="component" value="Unassembled WGS sequence"/>
</dbReference>
<gene>
    <name evidence="1" type="ORF">PCIT_b0552</name>
</gene>
<proteinExistence type="predicted"/>
<reference evidence="1" key="2">
    <citation type="submission" date="2015-03" db="EMBL/GenBank/DDBJ databases">
        <title>Genome sequence of Pseudoalteromonas citrea.</title>
        <authorList>
            <person name="Xie B.-B."/>
            <person name="Rong J.-C."/>
            <person name="Qin Q.-L."/>
            <person name="Zhang Y.-Z."/>
        </authorList>
    </citation>
    <scope>NUCLEOTIDE SEQUENCE</scope>
    <source>
        <strain evidence="1">DSM 8771</strain>
    </source>
</reference>
<evidence type="ECO:0000313" key="2">
    <source>
        <dbReference type="Proteomes" id="UP000016487"/>
    </source>
</evidence>
<comment type="caution">
    <text evidence="1">The sequence shown here is derived from an EMBL/GenBank/DDBJ whole genome shotgun (WGS) entry which is preliminary data.</text>
</comment>
<evidence type="ECO:0000313" key="1">
    <source>
        <dbReference type="EMBL" id="KAF7764528.1"/>
    </source>
</evidence>
<organism evidence="1 2">
    <name type="scientific">Pseudoalteromonas citrea</name>
    <dbReference type="NCBI Taxonomy" id="43655"/>
    <lineage>
        <taxon>Bacteria</taxon>
        <taxon>Pseudomonadati</taxon>
        <taxon>Pseudomonadota</taxon>
        <taxon>Gammaproteobacteria</taxon>
        <taxon>Alteromonadales</taxon>
        <taxon>Pseudoalteromonadaceae</taxon>
        <taxon>Pseudoalteromonas</taxon>
    </lineage>
</organism>
<protein>
    <submittedName>
        <fullName evidence="1">Uncharacterized protein</fullName>
    </submittedName>
</protein>
<name>A0AAD4AES8_9GAMM</name>
<dbReference type="AlphaFoldDB" id="A0AAD4AES8"/>
<dbReference type="EMBL" id="AHBZ03000027">
    <property type="protein sequence ID" value="KAF7764528.1"/>
    <property type="molecule type" value="Genomic_DNA"/>
</dbReference>
<reference evidence="1" key="1">
    <citation type="journal article" date="2012" name="J. Bacteriol.">
        <title>Genome sequences of type strains of seven species of the marine bacterium Pseudoalteromonas.</title>
        <authorList>
            <person name="Xie B.B."/>
            <person name="Shu Y.L."/>
            <person name="Qin Q.L."/>
            <person name="Rong J.C."/>
            <person name="Zhang X.Y."/>
            <person name="Chen X.L."/>
            <person name="Shi M."/>
            <person name="He H.L."/>
            <person name="Zhou B.C."/>
            <person name="Zhang Y.Z."/>
        </authorList>
    </citation>
    <scope>NUCLEOTIDE SEQUENCE</scope>
    <source>
        <strain evidence="1">DSM 8771</strain>
    </source>
</reference>
<accession>A0AAD4AES8</accession>